<evidence type="ECO:0000313" key="1">
    <source>
        <dbReference type="EMBL" id="REK70470.1"/>
    </source>
</evidence>
<dbReference type="AlphaFoldDB" id="A0A371P4L9"/>
<comment type="caution">
    <text evidence="1">The sequence shown here is derived from an EMBL/GenBank/DDBJ whole genome shotgun (WGS) entry which is preliminary data.</text>
</comment>
<organism evidence="1 2">
    <name type="scientific">Aeromicrobium endophyticum</name>
    <dbReference type="NCBI Taxonomy" id="2292704"/>
    <lineage>
        <taxon>Bacteria</taxon>
        <taxon>Bacillati</taxon>
        <taxon>Actinomycetota</taxon>
        <taxon>Actinomycetes</taxon>
        <taxon>Propionibacteriales</taxon>
        <taxon>Nocardioidaceae</taxon>
        <taxon>Aeromicrobium</taxon>
    </lineage>
</organism>
<reference evidence="1 2" key="1">
    <citation type="submission" date="2018-08" db="EMBL/GenBank/DDBJ databases">
        <title>Aeromicrobium sp. M2KJ-4, whole genome shotgun sequence.</title>
        <authorList>
            <person name="Tuo L."/>
        </authorList>
    </citation>
    <scope>NUCLEOTIDE SEQUENCE [LARGE SCALE GENOMIC DNA]</scope>
    <source>
        <strain evidence="1 2">M2KJ-4</strain>
    </source>
</reference>
<dbReference type="Proteomes" id="UP000265581">
    <property type="component" value="Unassembled WGS sequence"/>
</dbReference>
<keyword evidence="2" id="KW-1185">Reference proteome</keyword>
<dbReference type="RefSeq" id="WP_119705062.1">
    <property type="nucleotide sequence ID" value="NZ_JBHSOI010000002.1"/>
</dbReference>
<proteinExistence type="predicted"/>
<dbReference type="EMBL" id="QUBR01000002">
    <property type="protein sequence ID" value="REK70470.1"/>
    <property type="molecule type" value="Genomic_DNA"/>
</dbReference>
<accession>A0A371P4L9</accession>
<dbReference type="OrthoDB" id="9948858at2"/>
<sequence>MGTYQLRAPAQAIQYARSVNEAEIAELVKGTGAGSYSNARGPLEVTNLNGRVDRVVVEAGEWVVKLGHGFTVLSNAEFQALFIAE</sequence>
<name>A0A371P4L9_9ACTN</name>
<evidence type="ECO:0000313" key="2">
    <source>
        <dbReference type="Proteomes" id="UP000265581"/>
    </source>
</evidence>
<protein>
    <submittedName>
        <fullName evidence="1">Uncharacterized protein</fullName>
    </submittedName>
</protein>
<gene>
    <name evidence="1" type="ORF">DX116_15150</name>
</gene>